<accession>A0AAE0LCT3</accession>
<name>A0AAE0LCT3_9CHLO</name>
<reference evidence="1 2" key="1">
    <citation type="journal article" date="2015" name="Genome Biol. Evol.">
        <title>Comparative Genomics of a Bacterivorous Green Alga Reveals Evolutionary Causalities and Consequences of Phago-Mixotrophic Mode of Nutrition.</title>
        <authorList>
            <person name="Burns J.A."/>
            <person name="Paasch A."/>
            <person name="Narechania A."/>
            <person name="Kim E."/>
        </authorList>
    </citation>
    <scope>NUCLEOTIDE SEQUENCE [LARGE SCALE GENOMIC DNA]</scope>
    <source>
        <strain evidence="1 2">PLY_AMNH</strain>
    </source>
</reference>
<organism evidence="1 2">
    <name type="scientific">Cymbomonas tetramitiformis</name>
    <dbReference type="NCBI Taxonomy" id="36881"/>
    <lineage>
        <taxon>Eukaryota</taxon>
        <taxon>Viridiplantae</taxon>
        <taxon>Chlorophyta</taxon>
        <taxon>Pyramimonadophyceae</taxon>
        <taxon>Pyramimonadales</taxon>
        <taxon>Pyramimonadaceae</taxon>
        <taxon>Cymbomonas</taxon>
    </lineage>
</organism>
<dbReference type="EMBL" id="LGRX02004555">
    <property type="protein sequence ID" value="KAK3280054.1"/>
    <property type="molecule type" value="Genomic_DNA"/>
</dbReference>
<dbReference type="Proteomes" id="UP001190700">
    <property type="component" value="Unassembled WGS sequence"/>
</dbReference>
<evidence type="ECO:0000313" key="1">
    <source>
        <dbReference type="EMBL" id="KAK3280054.1"/>
    </source>
</evidence>
<gene>
    <name evidence="1" type="ORF">CYMTET_12093</name>
</gene>
<comment type="caution">
    <text evidence="1">The sequence shown here is derived from an EMBL/GenBank/DDBJ whole genome shotgun (WGS) entry which is preliminary data.</text>
</comment>
<sequence>MQNAIAIGGDAAKGEIASLQSDVLALNVALEAGRAELLDSNADPTIVNGQLRSEVQKLEARLLWQGAAIKHLKDKLVSTFQRVSVRRKGGDKGHSVHEGIRRAGELLQRTRLRERFSHNFEKTINQKLKERESATEKIDGLNSKMSTLTQGDKRMVMGITPAFTTADFAMSG</sequence>
<dbReference type="AlphaFoldDB" id="A0AAE0LCT3"/>
<protein>
    <submittedName>
        <fullName evidence="1">Uncharacterized protein</fullName>
    </submittedName>
</protein>
<evidence type="ECO:0000313" key="2">
    <source>
        <dbReference type="Proteomes" id="UP001190700"/>
    </source>
</evidence>
<keyword evidence="2" id="KW-1185">Reference proteome</keyword>
<proteinExistence type="predicted"/>